<dbReference type="Pfam" id="PF01594">
    <property type="entry name" value="AI-2E_transport"/>
    <property type="match status" value="1"/>
</dbReference>
<dbReference type="InterPro" id="IPR002549">
    <property type="entry name" value="AI-2E-like"/>
</dbReference>
<feature type="transmembrane region" description="Helical" evidence="6">
    <location>
        <begin position="170"/>
        <end position="195"/>
    </location>
</feature>
<evidence type="ECO:0000256" key="3">
    <source>
        <dbReference type="ARBA" id="ARBA00022692"/>
    </source>
</evidence>
<evidence type="ECO:0000256" key="6">
    <source>
        <dbReference type="SAM" id="Phobius"/>
    </source>
</evidence>
<feature type="transmembrane region" description="Helical" evidence="6">
    <location>
        <begin position="322"/>
        <end position="351"/>
    </location>
</feature>
<sequence>MKAETTASGASVGESPDSGDRAHAELRLMRSLLIGIFVLLTVFALYFGRAFFMPVILAFLLALTLTPIVRFLRKHGIPDVLSATLLVLLSVFLVGSAGYLLSGPVIDLINNSSSIGLQLTDRLAPFKQPLQRIVDISRQLEALTETAQEPNVQKVAVAPSGMLSTAASNILGAGTSITIVFVLSLFLLASGTLFYEKIVQSFASLSDKKRALRVVYDVEREISHYLLTVALINVGLGTVIGLGLWGLGMPNPLVWGAAAALLNFLPYVGALMTILLVTAIALISFDTISYALLAPAFVLLCDIVEGQFVTPTVVGRRLEINAVAIFIAIAFWSWLWGFVGALMAVPLLVVIKVFCDHFDGLSHVGNFLAAQQTMAIDDEVAENNHKPAA</sequence>
<feature type="transmembrane region" description="Helical" evidence="6">
    <location>
        <begin position="253"/>
        <end position="283"/>
    </location>
</feature>
<dbReference type="RefSeq" id="WP_320317870.1">
    <property type="nucleotide sequence ID" value="NZ_JAVIIX010000013.1"/>
</dbReference>
<evidence type="ECO:0000313" key="7">
    <source>
        <dbReference type="EMBL" id="MDX8474786.1"/>
    </source>
</evidence>
<feature type="transmembrane region" description="Helical" evidence="6">
    <location>
        <begin position="225"/>
        <end position="247"/>
    </location>
</feature>
<comment type="similarity">
    <text evidence="2">Belongs to the autoinducer-2 exporter (AI-2E) (TC 2.A.86) family.</text>
</comment>
<comment type="caution">
    <text evidence="7">The sequence shown here is derived from an EMBL/GenBank/DDBJ whole genome shotgun (WGS) entry which is preliminary data.</text>
</comment>
<dbReference type="EMBL" id="JAVIIZ010000014">
    <property type="protein sequence ID" value="MDX8474786.1"/>
    <property type="molecule type" value="Genomic_DNA"/>
</dbReference>
<dbReference type="Proteomes" id="UP001271780">
    <property type="component" value="Unassembled WGS sequence"/>
</dbReference>
<organism evidence="7 8">
    <name type="scientific">Mesorhizobium dulcispinae</name>
    <dbReference type="NCBI Taxonomy" id="3072316"/>
    <lineage>
        <taxon>Bacteria</taxon>
        <taxon>Pseudomonadati</taxon>
        <taxon>Pseudomonadota</taxon>
        <taxon>Alphaproteobacteria</taxon>
        <taxon>Hyphomicrobiales</taxon>
        <taxon>Phyllobacteriaceae</taxon>
        <taxon>Mesorhizobium</taxon>
    </lineage>
</organism>
<reference evidence="7 8" key="1">
    <citation type="submission" date="2023-08" db="EMBL/GenBank/DDBJ databases">
        <title>Implementing the SeqCode for naming new Mesorhizobium species isolated from Vachellia karroo root nodules.</title>
        <authorList>
            <person name="Van Lill M."/>
        </authorList>
    </citation>
    <scope>NUCLEOTIDE SEQUENCE [LARGE SCALE GENOMIC DNA]</scope>
    <source>
        <strain evidence="7 8">VK23A</strain>
    </source>
</reference>
<name>A0ABU4XKI0_9HYPH</name>
<comment type="subcellular location">
    <subcellularLocation>
        <location evidence="1">Membrane</location>
        <topology evidence="1">Multi-pass membrane protein</topology>
    </subcellularLocation>
</comment>
<keyword evidence="8" id="KW-1185">Reference proteome</keyword>
<dbReference type="PANTHER" id="PTHR21716:SF16">
    <property type="entry name" value="BLL1467 PROTEIN"/>
    <property type="match status" value="1"/>
</dbReference>
<accession>A0ABU4XKI0</accession>
<feature type="transmembrane region" description="Helical" evidence="6">
    <location>
        <begin position="52"/>
        <end position="73"/>
    </location>
</feature>
<feature type="transmembrane region" description="Helical" evidence="6">
    <location>
        <begin position="28"/>
        <end position="46"/>
    </location>
</feature>
<evidence type="ECO:0000256" key="1">
    <source>
        <dbReference type="ARBA" id="ARBA00004141"/>
    </source>
</evidence>
<feature type="transmembrane region" description="Helical" evidence="6">
    <location>
        <begin position="80"/>
        <end position="101"/>
    </location>
</feature>
<proteinExistence type="inferred from homology"/>
<evidence type="ECO:0000256" key="5">
    <source>
        <dbReference type="ARBA" id="ARBA00023136"/>
    </source>
</evidence>
<evidence type="ECO:0000256" key="4">
    <source>
        <dbReference type="ARBA" id="ARBA00022989"/>
    </source>
</evidence>
<gene>
    <name evidence="7" type="ORF">RFM27_22110</name>
</gene>
<keyword evidence="5 6" id="KW-0472">Membrane</keyword>
<protein>
    <submittedName>
        <fullName evidence="7">AI-2E family transporter</fullName>
    </submittedName>
</protein>
<dbReference type="PANTHER" id="PTHR21716">
    <property type="entry name" value="TRANSMEMBRANE PROTEIN"/>
    <property type="match status" value="1"/>
</dbReference>
<feature type="transmembrane region" description="Helical" evidence="6">
    <location>
        <begin position="290"/>
        <end position="310"/>
    </location>
</feature>
<evidence type="ECO:0000313" key="8">
    <source>
        <dbReference type="Proteomes" id="UP001271780"/>
    </source>
</evidence>
<keyword evidence="4 6" id="KW-1133">Transmembrane helix</keyword>
<keyword evidence="3 6" id="KW-0812">Transmembrane</keyword>
<evidence type="ECO:0000256" key="2">
    <source>
        <dbReference type="ARBA" id="ARBA00009773"/>
    </source>
</evidence>